<accession>A0A223NZU4</accession>
<evidence type="ECO:0000313" key="2">
    <source>
        <dbReference type="Proteomes" id="UP000215002"/>
    </source>
</evidence>
<protein>
    <submittedName>
        <fullName evidence="1">Uncharacterized protein</fullName>
    </submittedName>
</protein>
<dbReference type="EMBL" id="CP022743">
    <property type="protein sequence ID" value="ASU35393.1"/>
    <property type="molecule type" value="Genomic_DNA"/>
</dbReference>
<reference evidence="1 2" key="1">
    <citation type="submission" date="2017-08" db="EMBL/GenBank/DDBJ databases">
        <title>Complete genome sequence of Mucilaginibacter sp. strain BJC16-A31.</title>
        <authorList>
            <consortium name="Henan University of Science and Technology"/>
            <person name="You X."/>
        </authorList>
    </citation>
    <scope>NUCLEOTIDE SEQUENCE [LARGE SCALE GENOMIC DNA]</scope>
    <source>
        <strain evidence="1 2">BJC16-A31</strain>
    </source>
</reference>
<evidence type="ECO:0000313" key="1">
    <source>
        <dbReference type="EMBL" id="ASU35393.1"/>
    </source>
</evidence>
<organism evidence="1 2">
    <name type="scientific">Mucilaginibacter xinganensis</name>
    <dbReference type="NCBI Taxonomy" id="1234841"/>
    <lineage>
        <taxon>Bacteria</taxon>
        <taxon>Pseudomonadati</taxon>
        <taxon>Bacteroidota</taxon>
        <taxon>Sphingobacteriia</taxon>
        <taxon>Sphingobacteriales</taxon>
        <taxon>Sphingobacteriaceae</taxon>
        <taxon>Mucilaginibacter</taxon>
    </lineage>
</organism>
<gene>
    <name evidence="1" type="ORF">MuYL_3508</name>
</gene>
<name>A0A223NZU4_9SPHI</name>
<proteinExistence type="predicted"/>
<dbReference type="Proteomes" id="UP000215002">
    <property type="component" value="Chromosome"/>
</dbReference>
<dbReference type="KEGG" id="muc:MuYL_3508"/>
<keyword evidence="2" id="KW-1185">Reference proteome</keyword>
<sequence>MPVLADTYVNYDTFTALHGRKKILNYLEKVYPGNSFALKKKP</sequence>
<dbReference type="AlphaFoldDB" id="A0A223NZU4"/>